<reference evidence="4" key="1">
    <citation type="submission" date="2023-06" db="EMBL/GenBank/DDBJ databases">
        <authorList>
            <consortium name="Lawrence Berkeley National Laboratory"/>
            <person name="Ahrendt S."/>
            <person name="Sahu N."/>
            <person name="Indic B."/>
            <person name="Wong-Bajracharya J."/>
            <person name="Merenyi Z."/>
            <person name="Ke H.-M."/>
            <person name="Monk M."/>
            <person name="Kocsube S."/>
            <person name="Drula E."/>
            <person name="Lipzen A."/>
            <person name="Balint B."/>
            <person name="Henrissat B."/>
            <person name="Andreopoulos B."/>
            <person name="Martin F.M."/>
            <person name="Harder C.B."/>
            <person name="Rigling D."/>
            <person name="Ford K.L."/>
            <person name="Foster G.D."/>
            <person name="Pangilinan J."/>
            <person name="Papanicolaou A."/>
            <person name="Barry K."/>
            <person name="LaButti K."/>
            <person name="Viragh M."/>
            <person name="Koriabine M."/>
            <person name="Yan M."/>
            <person name="Riley R."/>
            <person name="Champramary S."/>
            <person name="Plett K.L."/>
            <person name="Tsai I.J."/>
            <person name="Slot J."/>
            <person name="Sipos G."/>
            <person name="Plett J."/>
            <person name="Nagy L.G."/>
            <person name="Grigoriev I.V."/>
        </authorList>
    </citation>
    <scope>NUCLEOTIDE SEQUENCE</scope>
    <source>
        <strain evidence="4">FPL87.14</strain>
    </source>
</reference>
<organism evidence="4 5">
    <name type="scientific">Armillaria borealis</name>
    <dbReference type="NCBI Taxonomy" id="47425"/>
    <lineage>
        <taxon>Eukaryota</taxon>
        <taxon>Fungi</taxon>
        <taxon>Dikarya</taxon>
        <taxon>Basidiomycota</taxon>
        <taxon>Agaricomycotina</taxon>
        <taxon>Agaricomycetes</taxon>
        <taxon>Agaricomycetidae</taxon>
        <taxon>Agaricales</taxon>
        <taxon>Marasmiineae</taxon>
        <taxon>Physalacriaceae</taxon>
        <taxon>Armillaria</taxon>
    </lineage>
</organism>
<keyword evidence="1" id="KW-0548">Nucleotidyltransferase</keyword>
<sequence>MEVFVQNVPFTESEESLRIHLARKIHIPPIQNPDSPQLNFGVELFRKRGSKAHRGMGLVTFPDANSARIFLQLYGVISIAGRPVYFSPSDEPANEARVTAVASRPYEDPESVRREREKRADIARASGSITIELGRICRGGIFATELTVRGRVVCDPDLRRLRFDIDAASNGQDSSTRASTQVPSGNSMFDFNFDVDLEAVISMFNRSHTSFWYRASNIKTLVSSGDGREVYIQSSLPATIIQESGSIFDTPPPTERRSTLCSDGRFMPFISQGLCLRFDTQAHVSDFLYRCEEIHLPPSVHRPVTRIERGEEYSRGKLQDLQVELRSLTFPLAFEVEKAYWAGLLEASELLSLRGALHELETRHDSLTAASAFRQFTSVLNVPSLRDTVRTPPPENTAPHASTSSSQASNPTSSQAKSKSSRKRRSRRTRKRQLAAIALDSVEQDLTGLLREAEDTYIAEARAPKRRFAPSPAVYQSYHLIVTPTTQILEGPLPDQSNSVLRRYNKNDAFLRVLFQDEDKGKPRREESVSIDELLAGSLYFLGYSMSGLREYSFTFVTSFEFRGRHIDADVIRGELGDFTRAAYRPALLGARWGQMFSNSMPSVEISPDMITYIPDRTAGSGVNALFTDGCSTISCDLSIIVKEKVLRHARYIPSGIQFRFGGAKGVLFVDPTLTGKMLTLRPSQTKFDSEYMRNLDITTTSEKPIYCYLNRPMIALLEHHGVPHKSFKDLQELAINEVHQIKRSLDAAATTFTHHGLGASFHLESLFCNMARSLQVELSEDLDSESGVHYGLLKTVIAYGATHILREIKHRARIRVPGSYTLIGVSDEWDCLEEGQCRVLVTRSPQIHPGDVQFATAVRRPELNHLINVVVFSCKGSRSLPSCLGGGDLDGDIYNIILDETLYPPKLFTAEPGAYKPLPPDVRTNVCGKVEVAEFVINYIKSDLLGYISSLHLRISDLKGVGTPVSFAELPRPPDGKRRPDYQSGEGVNPDEGERFYPSKKILGILYRSVPVDEYHPRKGEAELIDHELLDNLLERHLNVAYELSMESDEDDLEEMRHILDEYCQQLLAIAKAHTVHKFSTEHLSEAELVCGCIMEHYFDHKKRRETTASMNLQTQELTRAIRREFLPPLEHDEEGEFDEDDYDDEFSDLVSNDELERDTQRLCIKFNRASGGLGSSPRGIG</sequence>
<keyword evidence="1" id="KW-0808">Transferase</keyword>
<comment type="similarity">
    <text evidence="1">Belongs to the RdRP family.</text>
</comment>
<gene>
    <name evidence="4" type="ORF">EV421DRAFT_2039509</name>
</gene>
<keyword evidence="1" id="KW-0694">RNA-binding</keyword>
<feature type="compositionally biased region" description="Low complexity" evidence="2">
    <location>
        <begin position="397"/>
        <end position="418"/>
    </location>
</feature>
<evidence type="ECO:0000256" key="2">
    <source>
        <dbReference type="SAM" id="MobiDB-lite"/>
    </source>
</evidence>
<dbReference type="PANTHER" id="PTHR23079">
    <property type="entry name" value="RNA-DEPENDENT RNA POLYMERASE"/>
    <property type="match status" value="1"/>
</dbReference>
<dbReference type="EC" id="2.7.7.48" evidence="1"/>
<feature type="region of interest" description="Disordered" evidence="2">
    <location>
        <begin position="384"/>
        <end position="432"/>
    </location>
</feature>
<dbReference type="PANTHER" id="PTHR23079:SF55">
    <property type="entry name" value="RNA-DIRECTED RNA POLYMERASE"/>
    <property type="match status" value="1"/>
</dbReference>
<dbReference type="Pfam" id="PF05183">
    <property type="entry name" value="RdRP"/>
    <property type="match status" value="1"/>
</dbReference>
<proteinExistence type="inferred from homology"/>
<evidence type="ECO:0000313" key="5">
    <source>
        <dbReference type="Proteomes" id="UP001175226"/>
    </source>
</evidence>
<dbReference type="GO" id="GO:0031380">
    <property type="term" value="C:nuclear RNA-directed RNA polymerase complex"/>
    <property type="evidence" value="ECO:0007669"/>
    <property type="project" value="TreeGrafter"/>
</dbReference>
<dbReference type="EMBL" id="JAUEPT010000070">
    <property type="protein sequence ID" value="KAK0434562.1"/>
    <property type="molecule type" value="Genomic_DNA"/>
</dbReference>
<dbReference type="GO" id="GO:0003968">
    <property type="term" value="F:RNA-directed RNA polymerase activity"/>
    <property type="evidence" value="ECO:0007669"/>
    <property type="project" value="UniProtKB-KW"/>
</dbReference>
<dbReference type="InterPro" id="IPR012677">
    <property type="entry name" value="Nucleotide-bd_a/b_plait_sf"/>
</dbReference>
<dbReference type="InterPro" id="IPR007855">
    <property type="entry name" value="RDRP"/>
</dbReference>
<comment type="catalytic activity">
    <reaction evidence="1">
        <text>RNA(n) + a ribonucleoside 5'-triphosphate = RNA(n+1) + diphosphate</text>
        <dbReference type="Rhea" id="RHEA:21248"/>
        <dbReference type="Rhea" id="RHEA-COMP:14527"/>
        <dbReference type="Rhea" id="RHEA-COMP:17342"/>
        <dbReference type="ChEBI" id="CHEBI:33019"/>
        <dbReference type="ChEBI" id="CHEBI:61557"/>
        <dbReference type="ChEBI" id="CHEBI:140395"/>
        <dbReference type="EC" id="2.7.7.48"/>
    </reaction>
</comment>
<accession>A0AA39J3D7</accession>
<dbReference type="GO" id="GO:0003723">
    <property type="term" value="F:RNA binding"/>
    <property type="evidence" value="ECO:0007669"/>
    <property type="project" value="UniProtKB-KW"/>
</dbReference>
<dbReference type="GO" id="GO:0030422">
    <property type="term" value="P:siRNA processing"/>
    <property type="evidence" value="ECO:0007669"/>
    <property type="project" value="TreeGrafter"/>
</dbReference>
<dbReference type="InterPro" id="IPR057596">
    <property type="entry name" value="RDRP_core"/>
</dbReference>
<dbReference type="Proteomes" id="UP001175226">
    <property type="component" value="Unassembled WGS sequence"/>
</dbReference>
<keyword evidence="1" id="KW-0696">RNA-directed RNA polymerase</keyword>
<dbReference type="InterPro" id="IPR035979">
    <property type="entry name" value="RBD_domain_sf"/>
</dbReference>
<feature type="domain" description="RDRP core" evidence="3">
    <location>
        <begin position="482"/>
        <end position="962"/>
    </location>
</feature>
<name>A0AA39J3D7_9AGAR</name>
<evidence type="ECO:0000313" key="4">
    <source>
        <dbReference type="EMBL" id="KAK0434562.1"/>
    </source>
</evidence>
<feature type="region of interest" description="Disordered" evidence="2">
    <location>
        <begin position="967"/>
        <end position="994"/>
    </location>
</feature>
<dbReference type="AlphaFoldDB" id="A0AA39J3D7"/>
<evidence type="ECO:0000259" key="3">
    <source>
        <dbReference type="Pfam" id="PF05183"/>
    </source>
</evidence>
<keyword evidence="5" id="KW-1185">Reference proteome</keyword>
<dbReference type="Gene3D" id="3.30.70.330">
    <property type="match status" value="1"/>
</dbReference>
<feature type="compositionally biased region" description="Basic residues" evidence="2">
    <location>
        <begin position="419"/>
        <end position="432"/>
    </location>
</feature>
<dbReference type="SUPFAM" id="SSF54928">
    <property type="entry name" value="RNA-binding domain, RBD"/>
    <property type="match status" value="1"/>
</dbReference>
<protein>
    <recommendedName>
        <fullName evidence="1">RNA-dependent RNA polymerase</fullName>
        <ecNumber evidence="1">2.7.7.48</ecNumber>
    </recommendedName>
</protein>
<dbReference type="CDD" id="cd00590">
    <property type="entry name" value="RRM_SF"/>
    <property type="match status" value="1"/>
</dbReference>
<evidence type="ECO:0000256" key="1">
    <source>
        <dbReference type="RuleBase" id="RU363098"/>
    </source>
</evidence>
<feature type="compositionally biased region" description="Basic and acidic residues" evidence="2">
    <location>
        <begin position="973"/>
        <end position="982"/>
    </location>
</feature>
<comment type="caution">
    <text evidence="4">The sequence shown here is derived from an EMBL/GenBank/DDBJ whole genome shotgun (WGS) entry which is preliminary data.</text>
</comment>